<evidence type="ECO:0000256" key="3">
    <source>
        <dbReference type="ARBA" id="ARBA00022475"/>
    </source>
</evidence>
<keyword evidence="2" id="KW-0813">Transport</keyword>
<name>A0A382JQ87_9ZZZZ</name>
<evidence type="ECO:0000256" key="1">
    <source>
        <dbReference type="ARBA" id="ARBA00004651"/>
    </source>
</evidence>
<organism evidence="8">
    <name type="scientific">marine metagenome</name>
    <dbReference type="NCBI Taxonomy" id="408172"/>
    <lineage>
        <taxon>unclassified sequences</taxon>
        <taxon>metagenomes</taxon>
        <taxon>ecological metagenomes</taxon>
    </lineage>
</organism>
<dbReference type="SUPFAM" id="SSF103473">
    <property type="entry name" value="MFS general substrate transporter"/>
    <property type="match status" value="1"/>
</dbReference>
<dbReference type="PANTHER" id="PTHR23522:SF4">
    <property type="entry name" value="NUCLEOSIDE PERMEASE NUPG-RELATED"/>
    <property type="match status" value="1"/>
</dbReference>
<evidence type="ECO:0000256" key="4">
    <source>
        <dbReference type="ARBA" id="ARBA00022692"/>
    </source>
</evidence>
<dbReference type="GO" id="GO:0015212">
    <property type="term" value="F:cytidine transmembrane transporter activity"/>
    <property type="evidence" value="ECO:0007669"/>
    <property type="project" value="TreeGrafter"/>
</dbReference>
<feature type="non-terminal residue" evidence="8">
    <location>
        <position position="325"/>
    </location>
</feature>
<comment type="subcellular location">
    <subcellularLocation>
        <location evidence="1">Cell membrane</location>
        <topology evidence="1">Multi-pass membrane protein</topology>
    </subcellularLocation>
</comment>
<evidence type="ECO:0000256" key="2">
    <source>
        <dbReference type="ARBA" id="ARBA00022448"/>
    </source>
</evidence>
<reference evidence="8" key="1">
    <citation type="submission" date="2018-05" db="EMBL/GenBank/DDBJ databases">
        <authorList>
            <person name="Lanie J.A."/>
            <person name="Ng W.-L."/>
            <person name="Kazmierczak K.M."/>
            <person name="Andrzejewski T.M."/>
            <person name="Davidsen T.M."/>
            <person name="Wayne K.J."/>
            <person name="Tettelin H."/>
            <person name="Glass J.I."/>
            <person name="Rusch D."/>
            <person name="Podicherti R."/>
            <person name="Tsui H.-C.T."/>
            <person name="Winkler M.E."/>
        </authorList>
    </citation>
    <scope>NUCLEOTIDE SEQUENCE</scope>
</reference>
<dbReference type="InterPro" id="IPR036259">
    <property type="entry name" value="MFS_trans_sf"/>
</dbReference>
<dbReference type="PANTHER" id="PTHR23522">
    <property type="entry name" value="BLL5896 PROTEIN"/>
    <property type="match status" value="1"/>
</dbReference>
<feature type="transmembrane region" description="Helical" evidence="7">
    <location>
        <begin position="50"/>
        <end position="74"/>
    </location>
</feature>
<keyword evidence="6 7" id="KW-0472">Membrane</keyword>
<feature type="transmembrane region" description="Helical" evidence="7">
    <location>
        <begin position="200"/>
        <end position="219"/>
    </location>
</feature>
<dbReference type="Pfam" id="PF03825">
    <property type="entry name" value="Nuc_H_symport"/>
    <property type="match status" value="1"/>
</dbReference>
<feature type="transmembrane region" description="Helical" evidence="7">
    <location>
        <begin position="138"/>
        <end position="162"/>
    </location>
</feature>
<feature type="transmembrane region" description="Helical" evidence="7">
    <location>
        <begin position="174"/>
        <end position="194"/>
    </location>
</feature>
<evidence type="ECO:0000313" key="8">
    <source>
        <dbReference type="EMBL" id="SVC13197.1"/>
    </source>
</evidence>
<feature type="transmembrane region" description="Helical" evidence="7">
    <location>
        <begin position="240"/>
        <end position="267"/>
    </location>
</feature>
<gene>
    <name evidence="8" type="ORF">METZ01_LOCUS266051</name>
</gene>
<dbReference type="Gene3D" id="1.20.1250.20">
    <property type="entry name" value="MFS general substrate transporter like domains"/>
    <property type="match status" value="2"/>
</dbReference>
<dbReference type="AlphaFoldDB" id="A0A382JQ87"/>
<dbReference type="GO" id="GO:0005886">
    <property type="term" value="C:plasma membrane"/>
    <property type="evidence" value="ECO:0007669"/>
    <property type="project" value="UniProtKB-SubCell"/>
</dbReference>
<dbReference type="GO" id="GO:0015213">
    <property type="term" value="F:uridine transmembrane transporter activity"/>
    <property type="evidence" value="ECO:0007669"/>
    <property type="project" value="TreeGrafter"/>
</dbReference>
<keyword evidence="4 7" id="KW-0812">Transmembrane</keyword>
<accession>A0A382JQ87</accession>
<dbReference type="EMBL" id="UINC01075227">
    <property type="protein sequence ID" value="SVC13197.1"/>
    <property type="molecule type" value="Genomic_DNA"/>
</dbReference>
<protein>
    <recommendedName>
        <fullName evidence="9">Major facilitator superfamily (MFS) profile domain-containing protein</fullName>
    </recommendedName>
</protein>
<evidence type="ECO:0008006" key="9">
    <source>
        <dbReference type="Google" id="ProtNLM"/>
    </source>
</evidence>
<evidence type="ECO:0000256" key="5">
    <source>
        <dbReference type="ARBA" id="ARBA00022989"/>
    </source>
</evidence>
<evidence type="ECO:0000256" key="6">
    <source>
        <dbReference type="ARBA" id="ARBA00023136"/>
    </source>
</evidence>
<dbReference type="InterPro" id="IPR004740">
    <property type="entry name" value="Nuc_H_symport"/>
</dbReference>
<feature type="transmembrane region" description="Helical" evidence="7">
    <location>
        <begin position="80"/>
        <end position="102"/>
    </location>
</feature>
<evidence type="ECO:0000256" key="7">
    <source>
        <dbReference type="SAM" id="Phobius"/>
    </source>
</evidence>
<feature type="transmembrane region" description="Helical" evidence="7">
    <location>
        <begin position="307"/>
        <end position="324"/>
    </location>
</feature>
<keyword evidence="5 7" id="KW-1133">Transmembrane helix</keyword>
<keyword evidence="3" id="KW-1003">Cell membrane</keyword>
<feature type="transmembrane region" description="Helical" evidence="7">
    <location>
        <begin position="114"/>
        <end position="132"/>
    </location>
</feature>
<proteinExistence type="predicted"/>
<sequence>MAAKRKPCPPLGQRLRCASFREAGSKKRLVKRPETTQTNSQMNSSIRIKLSIMMFLQFFVWGAWFTTLGLSLASNGLSDIIGAAFQAVPVAAMIAPLFLGLISDRFFNCEKTMGVLHIIGGVLLFSAPSLIANGQGGALSWIIMIHMLCYMPTLALSNTVAFTNIDDRNKFPALRVWGTIGWIVAGLIVGGLGMSSSPKIFTLGAVSGIVLGVFCFFMPKTPPPGKGKPVNLSTILMLDAFKMLCNVPFLIFIICSAMICVPLAYYFAYTSVYLPQIGFQAPASTMALGQVSEIFFMLLVPFFFRKLGVKIMILIGMLAWVARYA</sequence>